<keyword evidence="2" id="KW-0472">Membrane</keyword>
<accession>R7S4P0</accession>
<dbReference type="AlphaFoldDB" id="R7S4P0"/>
<reference evidence="4" key="1">
    <citation type="journal article" date="2012" name="Science">
        <title>The Paleozoic origin of enzymatic lignin decomposition reconstructed from 31 fungal genomes.</title>
        <authorList>
            <person name="Floudas D."/>
            <person name="Binder M."/>
            <person name="Riley R."/>
            <person name="Barry K."/>
            <person name="Blanchette R.A."/>
            <person name="Henrissat B."/>
            <person name="Martinez A.T."/>
            <person name="Otillar R."/>
            <person name="Spatafora J.W."/>
            <person name="Yadav J.S."/>
            <person name="Aerts A."/>
            <person name="Benoit I."/>
            <person name="Boyd A."/>
            <person name="Carlson A."/>
            <person name="Copeland A."/>
            <person name="Coutinho P.M."/>
            <person name="de Vries R.P."/>
            <person name="Ferreira P."/>
            <person name="Findley K."/>
            <person name="Foster B."/>
            <person name="Gaskell J."/>
            <person name="Glotzer D."/>
            <person name="Gorecki P."/>
            <person name="Heitman J."/>
            <person name="Hesse C."/>
            <person name="Hori C."/>
            <person name="Igarashi K."/>
            <person name="Jurgens J.A."/>
            <person name="Kallen N."/>
            <person name="Kersten P."/>
            <person name="Kohler A."/>
            <person name="Kuees U."/>
            <person name="Kumar T.K.A."/>
            <person name="Kuo A."/>
            <person name="LaButti K."/>
            <person name="Larrondo L.F."/>
            <person name="Lindquist E."/>
            <person name="Ling A."/>
            <person name="Lombard V."/>
            <person name="Lucas S."/>
            <person name="Lundell T."/>
            <person name="Martin R."/>
            <person name="McLaughlin D.J."/>
            <person name="Morgenstern I."/>
            <person name="Morin E."/>
            <person name="Murat C."/>
            <person name="Nagy L.G."/>
            <person name="Nolan M."/>
            <person name="Ohm R.A."/>
            <person name="Patyshakuliyeva A."/>
            <person name="Rokas A."/>
            <person name="Ruiz-Duenas F.J."/>
            <person name="Sabat G."/>
            <person name="Salamov A."/>
            <person name="Samejima M."/>
            <person name="Schmutz J."/>
            <person name="Slot J.C."/>
            <person name="St John F."/>
            <person name="Stenlid J."/>
            <person name="Sun H."/>
            <person name="Sun S."/>
            <person name="Syed K."/>
            <person name="Tsang A."/>
            <person name="Wiebenga A."/>
            <person name="Young D."/>
            <person name="Pisabarro A."/>
            <person name="Eastwood D.C."/>
            <person name="Martin F."/>
            <person name="Cullen D."/>
            <person name="Grigoriev I.V."/>
            <person name="Hibbett D.S."/>
        </authorList>
    </citation>
    <scope>NUCLEOTIDE SEQUENCE [LARGE SCALE GENOMIC DNA]</scope>
    <source>
        <strain evidence="4">HHB-11173 SS5</strain>
    </source>
</reference>
<proteinExistence type="predicted"/>
<dbReference type="EMBL" id="JH687552">
    <property type="protein sequence ID" value="EIN04834.1"/>
    <property type="molecule type" value="Genomic_DNA"/>
</dbReference>
<feature type="region of interest" description="Disordered" evidence="1">
    <location>
        <begin position="140"/>
        <end position="232"/>
    </location>
</feature>
<organism evidence="3 4">
    <name type="scientific">Punctularia strigosozonata (strain HHB-11173)</name>
    <name type="common">White-rot fungus</name>
    <dbReference type="NCBI Taxonomy" id="741275"/>
    <lineage>
        <taxon>Eukaryota</taxon>
        <taxon>Fungi</taxon>
        <taxon>Dikarya</taxon>
        <taxon>Basidiomycota</taxon>
        <taxon>Agaricomycotina</taxon>
        <taxon>Agaricomycetes</taxon>
        <taxon>Corticiales</taxon>
        <taxon>Punctulariaceae</taxon>
        <taxon>Punctularia</taxon>
    </lineage>
</organism>
<gene>
    <name evidence="3" type="ORF">PUNSTDRAFT_55199</name>
</gene>
<feature type="compositionally biased region" description="Polar residues" evidence="1">
    <location>
        <begin position="342"/>
        <end position="361"/>
    </location>
</feature>
<dbReference type="RefSeq" id="XP_007387757.1">
    <property type="nucleotide sequence ID" value="XM_007387695.1"/>
</dbReference>
<dbReference type="GeneID" id="18883942"/>
<dbReference type="Proteomes" id="UP000054196">
    <property type="component" value="Unassembled WGS sequence"/>
</dbReference>
<dbReference type="OMA" id="HRWESAE"/>
<feature type="compositionally biased region" description="Basic and acidic residues" evidence="1">
    <location>
        <begin position="168"/>
        <end position="179"/>
    </location>
</feature>
<feature type="transmembrane region" description="Helical" evidence="2">
    <location>
        <begin position="104"/>
        <end position="127"/>
    </location>
</feature>
<protein>
    <submittedName>
        <fullName evidence="3">Uncharacterized protein</fullName>
    </submittedName>
</protein>
<feature type="region of interest" description="Disordered" evidence="1">
    <location>
        <begin position="340"/>
        <end position="361"/>
    </location>
</feature>
<evidence type="ECO:0000313" key="3">
    <source>
        <dbReference type="EMBL" id="EIN04834.1"/>
    </source>
</evidence>
<keyword evidence="4" id="KW-1185">Reference proteome</keyword>
<keyword evidence="2" id="KW-1133">Transmembrane helix</keyword>
<evidence type="ECO:0000256" key="1">
    <source>
        <dbReference type="SAM" id="MobiDB-lite"/>
    </source>
</evidence>
<dbReference type="KEGG" id="psq:PUNSTDRAFT_55199"/>
<dbReference type="HOGENOM" id="CLU_598597_0_0_1"/>
<evidence type="ECO:0000256" key="2">
    <source>
        <dbReference type="SAM" id="Phobius"/>
    </source>
</evidence>
<evidence type="ECO:0000313" key="4">
    <source>
        <dbReference type="Proteomes" id="UP000054196"/>
    </source>
</evidence>
<feature type="compositionally biased region" description="Polar residues" evidence="1">
    <location>
        <begin position="180"/>
        <end position="189"/>
    </location>
</feature>
<keyword evidence="2" id="KW-0812">Transmembrane</keyword>
<sequence>MHLQRHQHQHVRRQVISDPLAIPTGVEGISTGAATVATAAATASSLALNTATSDAASVSVQLVPGQSAVTITTQDSSTPTSTSAAATSTTAAAKSAASHSSISLGAVIGACVASVLGLGLLIVFVIWCNRRDRAAKAELASRRSKLNAQGEHSRRQSRNLPGGTWGKLESHHGGSDDASSRYSAQDTTAGTGGDAEKMSMKMDMFKSAPSVRSVEKSGEEEDSGESATSNYFDIDPSMLSKYHPRLAEEMSTTASQPHMHQVPTARPLVGRVDTSAGAVSWDGDTAADSFVSLKSMRMSGTMSPTFVSARSTPAVTPAAIKHRWESAEVVTLDEDGVPLDSSYASTHNTEPASGNTSRRASVSNPFFSAQERIKARNPFDDVHAQLPPVPTRHMATDSNSSDAMKSLLAALELPGDDKAKLVESEDDPHRVTSMQPSIVSHASSMAYAEEVIPAFPLPPHAQR</sequence>
<name>R7S4P0_PUNST</name>
<dbReference type="eggNOG" id="ENOG502SQ2S">
    <property type="taxonomic scope" value="Eukaryota"/>
</dbReference>
<feature type="compositionally biased region" description="Basic and acidic residues" evidence="1">
    <location>
        <begin position="194"/>
        <end position="204"/>
    </location>
</feature>
<dbReference type="OrthoDB" id="2670057at2759"/>